<evidence type="ECO:0000313" key="10">
    <source>
        <dbReference type="Proteomes" id="UP001344817"/>
    </source>
</evidence>
<dbReference type="EMBL" id="JAZDWZ010000002">
    <property type="protein sequence ID" value="MEE3928151.1"/>
    <property type="molecule type" value="Genomic_DNA"/>
</dbReference>
<evidence type="ECO:0000256" key="7">
    <source>
        <dbReference type="HAMAP-Rule" id="MF_00473"/>
    </source>
</evidence>
<sequence length="431" mass="48916">MKYLNLDITNALSNPNEIDSLKERIEKIHHLVKNKEVEEKDWLGWYDLPNTYDKEEMARMKSISQRWADENVEVVVVVGIGGSYLGAKTGYEFIYGQYPINKPKMELVFAGNDISAEAMVAKLKYVENKKFAINVISKSGTTLEPSIAFREFRTLLENKIGKANASKYIVATTDAKKGVLFELATKNGYEKFIVPDDIGGRFSVMSAVGLFPFLCAGIDAERVLNGARETNEELSSEKVSQNDAYKYAAVRYLLHTKYNFLVEMLVAYEPKLQYFAEWWKQLFAESEGKNGKGIWPTSGIFSTDLHSIGQMVQEGNKILFETVLTVKNPAYNITFKADEEDLDKLNYLDENNLHQVNNVAFKATQKAHTEVGKVPNLHLEILDFKEETLGALFIFFERALTMSAYLLGVNPFDQPGVEVYKKNMFKMLGKK</sequence>
<organism evidence="9 10">
    <name type="scientific">Mycoplasmopsis ciconiae</name>
    <dbReference type="NCBI Taxonomy" id="561067"/>
    <lineage>
        <taxon>Bacteria</taxon>
        <taxon>Bacillati</taxon>
        <taxon>Mycoplasmatota</taxon>
        <taxon>Mycoplasmoidales</taxon>
        <taxon>Metamycoplasmataceae</taxon>
        <taxon>Mycoplasmopsis</taxon>
    </lineage>
</organism>
<comment type="pathway">
    <text evidence="7">Carbohydrate biosynthesis; gluconeogenesis.</text>
</comment>
<keyword evidence="5 7" id="KW-0413">Isomerase</keyword>
<evidence type="ECO:0000256" key="4">
    <source>
        <dbReference type="ARBA" id="ARBA00023152"/>
    </source>
</evidence>
<dbReference type="Gene3D" id="3.40.50.10490">
    <property type="entry name" value="Glucose-6-phosphate isomerase like protein, domain 1"/>
    <property type="match status" value="2"/>
</dbReference>
<keyword evidence="7" id="KW-0963">Cytoplasm</keyword>
<comment type="caution">
    <text evidence="7">Lacks conserved residue(s) required for the propagation of feature annotation.</text>
</comment>
<comment type="similarity">
    <text evidence="2 7 8">Belongs to the GPI family.</text>
</comment>
<gene>
    <name evidence="7" type="primary">pgi</name>
    <name evidence="9" type="ORF">V2E24_00985</name>
</gene>
<dbReference type="InterPro" id="IPR035482">
    <property type="entry name" value="SIS_PGI_2"/>
</dbReference>
<comment type="catalytic activity">
    <reaction evidence="6 7 8">
        <text>alpha-D-glucose 6-phosphate = beta-D-fructose 6-phosphate</text>
        <dbReference type="Rhea" id="RHEA:11816"/>
        <dbReference type="ChEBI" id="CHEBI:57634"/>
        <dbReference type="ChEBI" id="CHEBI:58225"/>
        <dbReference type="EC" id="5.3.1.9"/>
    </reaction>
</comment>
<reference evidence="9" key="1">
    <citation type="submission" date="2024-01" db="EMBL/GenBank/DDBJ databases">
        <title>Genome sequence of Mycoplasma ciconiae type strain DSM 25251.</title>
        <authorList>
            <person name="Spergser J."/>
        </authorList>
    </citation>
    <scope>NUCLEOTIDE SEQUENCE [LARGE SCALE GENOMIC DNA]</scope>
    <source>
        <strain evidence="9">DSM 25251</strain>
    </source>
</reference>
<dbReference type="Proteomes" id="UP001344817">
    <property type="component" value="Unassembled WGS sequence"/>
</dbReference>
<dbReference type="InterPro" id="IPR018189">
    <property type="entry name" value="Phosphoglucose_isomerase_CS"/>
</dbReference>
<evidence type="ECO:0000256" key="1">
    <source>
        <dbReference type="ARBA" id="ARBA00004926"/>
    </source>
</evidence>
<dbReference type="PROSITE" id="PS00765">
    <property type="entry name" value="P_GLUCOSE_ISOMERASE_1"/>
    <property type="match status" value="1"/>
</dbReference>
<dbReference type="CDD" id="cd05015">
    <property type="entry name" value="SIS_PGI_1"/>
    <property type="match status" value="1"/>
</dbReference>
<feature type="active site" description="Proton donor" evidence="7">
    <location>
        <position position="285"/>
    </location>
</feature>
<dbReference type="HAMAP" id="MF_00473">
    <property type="entry name" value="G6P_isomerase"/>
    <property type="match status" value="1"/>
</dbReference>
<comment type="subcellular location">
    <subcellularLocation>
        <location evidence="7">Cytoplasm</location>
    </subcellularLocation>
</comment>
<evidence type="ECO:0000256" key="2">
    <source>
        <dbReference type="ARBA" id="ARBA00006604"/>
    </source>
</evidence>
<accession>A0ABU7MKT9</accession>
<comment type="caution">
    <text evidence="9">The sequence shown here is derived from an EMBL/GenBank/DDBJ whole genome shotgun (WGS) entry which is preliminary data.</text>
</comment>
<dbReference type="PANTHER" id="PTHR11469:SF1">
    <property type="entry name" value="GLUCOSE-6-PHOSPHATE ISOMERASE"/>
    <property type="match status" value="1"/>
</dbReference>
<dbReference type="SUPFAM" id="SSF53697">
    <property type="entry name" value="SIS domain"/>
    <property type="match status" value="1"/>
</dbReference>
<keyword evidence="3 7" id="KW-0312">Gluconeogenesis</keyword>
<dbReference type="PROSITE" id="PS00174">
    <property type="entry name" value="P_GLUCOSE_ISOMERASE_2"/>
    <property type="match status" value="1"/>
</dbReference>
<dbReference type="NCBIfam" id="NF010697">
    <property type="entry name" value="PRK14097.1"/>
    <property type="match status" value="1"/>
</dbReference>
<protein>
    <recommendedName>
        <fullName evidence="7">Glucose-6-phosphate isomerase</fullName>
        <shortName evidence="7">GPI</shortName>
        <ecNumber evidence="7">5.3.1.9</ecNumber>
    </recommendedName>
    <alternativeName>
        <fullName evidence="7">Phosphoglucose isomerase</fullName>
        <shortName evidence="7">PGI</shortName>
    </alternativeName>
    <alternativeName>
        <fullName evidence="7">Phosphohexose isomerase</fullName>
        <shortName evidence="7">PHI</shortName>
    </alternativeName>
</protein>
<proteinExistence type="inferred from homology"/>
<evidence type="ECO:0000256" key="3">
    <source>
        <dbReference type="ARBA" id="ARBA00022432"/>
    </source>
</evidence>
<comment type="function">
    <text evidence="7">Catalyzes the reversible isomerization of glucose-6-phosphate to fructose-6-phosphate.</text>
</comment>
<comment type="pathway">
    <text evidence="1 7 8">Carbohydrate degradation; glycolysis; D-glyceraldehyde 3-phosphate and glycerone phosphate from D-glucose: step 2/4.</text>
</comment>
<dbReference type="RefSeq" id="WP_330500563.1">
    <property type="nucleotide sequence ID" value="NZ_JAZDWZ010000002.1"/>
</dbReference>
<keyword evidence="10" id="KW-1185">Reference proteome</keyword>
<dbReference type="InterPro" id="IPR035476">
    <property type="entry name" value="SIS_PGI_1"/>
</dbReference>
<dbReference type="EC" id="5.3.1.9" evidence="7"/>
<dbReference type="PANTHER" id="PTHR11469">
    <property type="entry name" value="GLUCOSE-6-PHOSPHATE ISOMERASE"/>
    <property type="match status" value="1"/>
</dbReference>
<dbReference type="Pfam" id="PF00342">
    <property type="entry name" value="PGI"/>
    <property type="match status" value="1"/>
</dbReference>
<evidence type="ECO:0000313" key="9">
    <source>
        <dbReference type="EMBL" id="MEE3928151.1"/>
    </source>
</evidence>
<keyword evidence="4 7" id="KW-0324">Glycolysis</keyword>
<evidence type="ECO:0000256" key="6">
    <source>
        <dbReference type="ARBA" id="ARBA00029321"/>
    </source>
</evidence>
<dbReference type="GO" id="GO:0004347">
    <property type="term" value="F:glucose-6-phosphate isomerase activity"/>
    <property type="evidence" value="ECO:0007669"/>
    <property type="project" value="UniProtKB-EC"/>
</dbReference>
<dbReference type="PRINTS" id="PR00662">
    <property type="entry name" value="G6PISOMERASE"/>
</dbReference>
<dbReference type="PROSITE" id="PS51463">
    <property type="entry name" value="P_GLUCOSE_ISOMERASE_3"/>
    <property type="match status" value="1"/>
</dbReference>
<name>A0ABU7MKT9_9BACT</name>
<dbReference type="InterPro" id="IPR001672">
    <property type="entry name" value="G6P_Isomerase"/>
</dbReference>
<feature type="active site" evidence="7">
    <location>
        <position position="421"/>
    </location>
</feature>
<dbReference type="InterPro" id="IPR046348">
    <property type="entry name" value="SIS_dom_sf"/>
</dbReference>
<dbReference type="CDD" id="cd05016">
    <property type="entry name" value="SIS_PGI_2"/>
    <property type="match status" value="1"/>
</dbReference>
<evidence type="ECO:0000256" key="5">
    <source>
        <dbReference type="ARBA" id="ARBA00023235"/>
    </source>
</evidence>
<evidence type="ECO:0000256" key="8">
    <source>
        <dbReference type="RuleBase" id="RU000612"/>
    </source>
</evidence>